<dbReference type="Proteomes" id="UP000308600">
    <property type="component" value="Unassembled WGS sequence"/>
</dbReference>
<proteinExistence type="predicted"/>
<name>A0ACD3B0W7_9AGAR</name>
<protein>
    <submittedName>
        <fullName evidence="1">Uncharacterized protein</fullName>
    </submittedName>
</protein>
<sequence length="504" mass="55302">MSYPFLANPPPQKKRPTQPLPPTPTQPVVVQPRRRSNTYAAIANWASHVQPGSPGSPKRRPSVTSSRRPSLTRRRPSITHIRVTSNSGTSYINVIDTPITGTQPTPSAQEFDLTTLGYTSVFVHLPKTPATPAKFKSIKSAAAPVNPITIPVPHMPPSPQQTKPRIVKRFRSLSILRPRGRAKSSAALPTSPRTPKSAASKAKAEICAVNIARRNKAKYAYLRPAPLANELALMQFADGGKMESHVKRVMETQAKAAGGSSGPAGVADVYRDANGAVWWDQEEEWEYAHLLGGEQADGTMADEEMEWVQFGVEPDVKEGDRDPTAIASLAVDDRRGSVDSDLNPEFIMRPEDMNDDLAPFGGATTSRKPGMSVLAIPSRPRRAAKHLRKPEFIIDVAAFAPRSPRSPTKFVTSTLTSPLVATFSHRKQRGKARRRPAPAPLKLSPPEPSHRRPTNSPADLRRDFLDASFAPVVLPTLPMMEMKPPRKQQSKLNMKALFKRKDTN</sequence>
<evidence type="ECO:0000313" key="2">
    <source>
        <dbReference type="Proteomes" id="UP000308600"/>
    </source>
</evidence>
<gene>
    <name evidence="1" type="ORF">BDN72DRAFT_428045</name>
</gene>
<reference evidence="1 2" key="1">
    <citation type="journal article" date="2019" name="Nat. Ecol. Evol.">
        <title>Megaphylogeny resolves global patterns of mushroom evolution.</title>
        <authorList>
            <person name="Varga T."/>
            <person name="Krizsan K."/>
            <person name="Foldi C."/>
            <person name="Dima B."/>
            <person name="Sanchez-Garcia M."/>
            <person name="Sanchez-Ramirez S."/>
            <person name="Szollosi G.J."/>
            <person name="Szarkandi J.G."/>
            <person name="Papp V."/>
            <person name="Albert L."/>
            <person name="Andreopoulos W."/>
            <person name="Angelini C."/>
            <person name="Antonin V."/>
            <person name="Barry K.W."/>
            <person name="Bougher N.L."/>
            <person name="Buchanan P."/>
            <person name="Buyck B."/>
            <person name="Bense V."/>
            <person name="Catcheside P."/>
            <person name="Chovatia M."/>
            <person name="Cooper J."/>
            <person name="Damon W."/>
            <person name="Desjardin D."/>
            <person name="Finy P."/>
            <person name="Geml J."/>
            <person name="Haridas S."/>
            <person name="Hughes K."/>
            <person name="Justo A."/>
            <person name="Karasinski D."/>
            <person name="Kautmanova I."/>
            <person name="Kiss B."/>
            <person name="Kocsube S."/>
            <person name="Kotiranta H."/>
            <person name="LaButti K.M."/>
            <person name="Lechner B.E."/>
            <person name="Liimatainen K."/>
            <person name="Lipzen A."/>
            <person name="Lukacs Z."/>
            <person name="Mihaltcheva S."/>
            <person name="Morgado L.N."/>
            <person name="Niskanen T."/>
            <person name="Noordeloos M.E."/>
            <person name="Ohm R.A."/>
            <person name="Ortiz-Santana B."/>
            <person name="Ovrebo C."/>
            <person name="Racz N."/>
            <person name="Riley R."/>
            <person name="Savchenko A."/>
            <person name="Shiryaev A."/>
            <person name="Soop K."/>
            <person name="Spirin V."/>
            <person name="Szebenyi C."/>
            <person name="Tomsovsky M."/>
            <person name="Tulloss R.E."/>
            <person name="Uehling J."/>
            <person name="Grigoriev I.V."/>
            <person name="Vagvolgyi C."/>
            <person name="Papp T."/>
            <person name="Martin F.M."/>
            <person name="Miettinen O."/>
            <person name="Hibbett D.S."/>
            <person name="Nagy L.G."/>
        </authorList>
    </citation>
    <scope>NUCLEOTIDE SEQUENCE [LARGE SCALE GENOMIC DNA]</scope>
    <source>
        <strain evidence="1 2">NL-1719</strain>
    </source>
</reference>
<dbReference type="EMBL" id="ML208295">
    <property type="protein sequence ID" value="TFK71668.1"/>
    <property type="molecule type" value="Genomic_DNA"/>
</dbReference>
<organism evidence="1 2">
    <name type="scientific">Pluteus cervinus</name>
    <dbReference type="NCBI Taxonomy" id="181527"/>
    <lineage>
        <taxon>Eukaryota</taxon>
        <taxon>Fungi</taxon>
        <taxon>Dikarya</taxon>
        <taxon>Basidiomycota</taxon>
        <taxon>Agaricomycotina</taxon>
        <taxon>Agaricomycetes</taxon>
        <taxon>Agaricomycetidae</taxon>
        <taxon>Agaricales</taxon>
        <taxon>Pluteineae</taxon>
        <taxon>Pluteaceae</taxon>
        <taxon>Pluteus</taxon>
    </lineage>
</organism>
<keyword evidence="2" id="KW-1185">Reference proteome</keyword>
<evidence type="ECO:0000313" key="1">
    <source>
        <dbReference type="EMBL" id="TFK71668.1"/>
    </source>
</evidence>
<accession>A0ACD3B0W7</accession>